<evidence type="ECO:0000313" key="3">
    <source>
        <dbReference type="Proteomes" id="UP001182556"/>
    </source>
</evidence>
<feature type="region of interest" description="Disordered" evidence="1">
    <location>
        <begin position="167"/>
        <end position="203"/>
    </location>
</feature>
<evidence type="ECO:0000256" key="1">
    <source>
        <dbReference type="SAM" id="MobiDB-lite"/>
    </source>
</evidence>
<feature type="region of interest" description="Disordered" evidence="1">
    <location>
        <begin position="96"/>
        <end position="148"/>
    </location>
</feature>
<comment type="caution">
    <text evidence="2">The sequence shown here is derived from an EMBL/GenBank/DDBJ whole genome shotgun (WGS) entry which is preliminary data.</text>
</comment>
<proteinExistence type="predicted"/>
<dbReference type="AlphaFoldDB" id="A0AAD9FTA7"/>
<organism evidence="2 3">
    <name type="scientific">Papiliotrema laurentii</name>
    <name type="common">Cryptococcus laurentii</name>
    <dbReference type="NCBI Taxonomy" id="5418"/>
    <lineage>
        <taxon>Eukaryota</taxon>
        <taxon>Fungi</taxon>
        <taxon>Dikarya</taxon>
        <taxon>Basidiomycota</taxon>
        <taxon>Agaricomycotina</taxon>
        <taxon>Tremellomycetes</taxon>
        <taxon>Tremellales</taxon>
        <taxon>Rhynchogastremaceae</taxon>
        <taxon>Papiliotrema</taxon>
    </lineage>
</organism>
<accession>A0AAD9FTA7</accession>
<sequence>MSTAELLPLFPSALHPAIPVAAQILSTLRGLTAPGRGNDLRPEERAALVGVAALLGCERVQSKDLLQSSAQKASSVSPAHFRSALAHARRLLKTVDLPALGASPPKRSSRASSSTTSPTKPDAPLASTDVAREAEETTAPAPNLFNTPRKKYKYSSGVDVSALIRNTPRSNHEPAMSSPLRHSVTPSKRPMSSPRDEAATPTGKTLEAIEEEAAAKAGDELRTPSKRVKYGTRPGVDLERVEVPPVILSARKKREDASAFFALRPGVAGTASGDLVQDGLGKTPSGRIPFEDGLPEVHTPTFRRKRQEGERKARVRRKRDWTYSESVWTRDTSANREVLEKVFAALPEWMESHQGDISEAVGGLEDVLLGSLAGE</sequence>
<dbReference type="EMBL" id="JAODAN010000003">
    <property type="protein sequence ID" value="KAK1925780.1"/>
    <property type="molecule type" value="Genomic_DNA"/>
</dbReference>
<reference evidence="2" key="1">
    <citation type="submission" date="2023-02" db="EMBL/GenBank/DDBJ databases">
        <title>Identification and recombinant expression of a fungal hydrolase from Papiliotrema laurentii that hydrolyzes apple cutin and clears colloidal polyester polyurethane.</title>
        <authorList>
            <consortium name="DOE Joint Genome Institute"/>
            <person name="Roman V.A."/>
            <person name="Bojanowski C."/>
            <person name="Crable B.R."/>
            <person name="Wagner D.N."/>
            <person name="Hung C.S."/>
            <person name="Nadeau L.J."/>
            <person name="Schratz L."/>
            <person name="Haridas S."/>
            <person name="Pangilinan J."/>
            <person name="Lipzen A."/>
            <person name="Na H."/>
            <person name="Yan M."/>
            <person name="Ng V."/>
            <person name="Grigoriev I.V."/>
            <person name="Spatafora J.W."/>
            <person name="Barlow D."/>
            <person name="Biffinger J."/>
            <person name="Kelley-Loughnane N."/>
            <person name="Varaljay V.A."/>
            <person name="Crookes-Goodson W.J."/>
        </authorList>
    </citation>
    <scope>NUCLEOTIDE SEQUENCE</scope>
    <source>
        <strain evidence="2">5307AH</strain>
    </source>
</reference>
<keyword evidence="3" id="KW-1185">Reference proteome</keyword>
<protein>
    <submittedName>
        <fullName evidence="2">Uncharacterized protein</fullName>
    </submittedName>
</protein>
<dbReference type="Proteomes" id="UP001182556">
    <property type="component" value="Unassembled WGS sequence"/>
</dbReference>
<evidence type="ECO:0000313" key="2">
    <source>
        <dbReference type="EMBL" id="KAK1925780.1"/>
    </source>
</evidence>
<gene>
    <name evidence="2" type="ORF">DB88DRAFT_485069</name>
</gene>
<feature type="compositionally biased region" description="Low complexity" evidence="1">
    <location>
        <begin position="102"/>
        <end position="120"/>
    </location>
</feature>
<name>A0AAD9FTA7_PAPLA</name>